<evidence type="ECO:0000313" key="3">
    <source>
        <dbReference type="EMBL" id="WOO42660.1"/>
    </source>
</evidence>
<name>A0AAQ3QX98_9BACT</name>
<dbReference type="EMBL" id="CP136920">
    <property type="protein sequence ID" value="WOO42660.1"/>
    <property type="molecule type" value="Genomic_DNA"/>
</dbReference>
<dbReference type="InterPro" id="IPR021994">
    <property type="entry name" value="DUF3592"/>
</dbReference>
<protein>
    <submittedName>
        <fullName evidence="3">DUF3592 domain-containing protein</fullName>
    </submittedName>
</protein>
<keyword evidence="1" id="KW-0812">Transmembrane</keyword>
<evidence type="ECO:0000259" key="2">
    <source>
        <dbReference type="Pfam" id="PF12158"/>
    </source>
</evidence>
<proteinExistence type="predicted"/>
<dbReference type="Pfam" id="PF12158">
    <property type="entry name" value="DUF3592"/>
    <property type="match status" value="1"/>
</dbReference>
<keyword evidence="4" id="KW-1185">Reference proteome</keyword>
<keyword evidence="1" id="KW-0472">Membrane</keyword>
<dbReference type="RefSeq" id="WP_317835185.1">
    <property type="nucleotide sequence ID" value="NZ_CP136920.1"/>
</dbReference>
<accession>A0AAQ3QX98</accession>
<dbReference type="KEGG" id="puo:RZN69_06115"/>
<evidence type="ECO:0000256" key="1">
    <source>
        <dbReference type="SAM" id="Phobius"/>
    </source>
</evidence>
<organism evidence="3 4">
    <name type="scientific">Rubellicoccus peritrichatus</name>
    <dbReference type="NCBI Taxonomy" id="3080537"/>
    <lineage>
        <taxon>Bacteria</taxon>
        <taxon>Pseudomonadati</taxon>
        <taxon>Verrucomicrobiota</taxon>
        <taxon>Opitutia</taxon>
        <taxon>Puniceicoccales</taxon>
        <taxon>Cerasicoccaceae</taxon>
        <taxon>Rubellicoccus</taxon>
    </lineage>
</organism>
<dbReference type="AlphaFoldDB" id="A0AAQ3QX98"/>
<gene>
    <name evidence="3" type="ORF">RZN69_06115</name>
</gene>
<reference evidence="3 4" key="1">
    <citation type="submission" date="2023-10" db="EMBL/GenBank/DDBJ databases">
        <title>Rubellicoccus peritrichatus gen. nov., sp. nov., isolated from an algae of coral reef tank.</title>
        <authorList>
            <person name="Luo J."/>
        </authorList>
    </citation>
    <scope>NUCLEOTIDE SEQUENCE [LARGE SCALE GENOMIC DNA]</scope>
    <source>
        <strain evidence="3 4">CR14</strain>
    </source>
</reference>
<feature type="transmembrane region" description="Helical" evidence="1">
    <location>
        <begin position="12"/>
        <end position="30"/>
    </location>
</feature>
<evidence type="ECO:0000313" key="4">
    <source>
        <dbReference type="Proteomes" id="UP001304300"/>
    </source>
</evidence>
<keyword evidence="1" id="KW-1133">Transmembrane helix</keyword>
<feature type="domain" description="DUF3592" evidence="2">
    <location>
        <begin position="53"/>
        <end position="134"/>
    </location>
</feature>
<feature type="transmembrane region" description="Helical" evidence="1">
    <location>
        <begin position="138"/>
        <end position="156"/>
    </location>
</feature>
<sequence>MKTEFIEVEPKTGLLIGSVMILAGILFTGWKINRIFVELSTYSWIQTTAEMHSAEFDTQTRSSGSGVSYHGDFNYSYFVDGQEYFGNRYDAKGRMQTGLKKQAREFEENLKVSASVPVYYDPEDPSSSLLKKGITEDTSVRFVFSLFLVGVGLFTIRYQLKRMAKQDPGQHSPIQRPPFA</sequence>
<dbReference type="Proteomes" id="UP001304300">
    <property type="component" value="Chromosome"/>
</dbReference>